<proteinExistence type="predicted"/>
<keyword evidence="3" id="KW-1185">Reference proteome</keyword>
<dbReference type="Proteomes" id="UP000813461">
    <property type="component" value="Unassembled WGS sequence"/>
</dbReference>
<comment type="caution">
    <text evidence="2">The sequence shown here is derived from an EMBL/GenBank/DDBJ whole genome shotgun (WGS) entry which is preliminary data.</text>
</comment>
<reference evidence="2" key="1">
    <citation type="journal article" date="2021" name="Nat. Commun.">
        <title>Genetic determinants of endophytism in the Arabidopsis root mycobiome.</title>
        <authorList>
            <person name="Mesny F."/>
            <person name="Miyauchi S."/>
            <person name="Thiergart T."/>
            <person name="Pickel B."/>
            <person name="Atanasova L."/>
            <person name="Karlsson M."/>
            <person name="Huettel B."/>
            <person name="Barry K.W."/>
            <person name="Haridas S."/>
            <person name="Chen C."/>
            <person name="Bauer D."/>
            <person name="Andreopoulos W."/>
            <person name="Pangilinan J."/>
            <person name="LaButti K."/>
            <person name="Riley R."/>
            <person name="Lipzen A."/>
            <person name="Clum A."/>
            <person name="Drula E."/>
            <person name="Henrissat B."/>
            <person name="Kohler A."/>
            <person name="Grigoriev I.V."/>
            <person name="Martin F.M."/>
            <person name="Hacquard S."/>
        </authorList>
    </citation>
    <scope>NUCLEOTIDE SEQUENCE</scope>
    <source>
        <strain evidence="2">MPI-SDFR-AT-0120</strain>
    </source>
</reference>
<evidence type="ECO:0000256" key="1">
    <source>
        <dbReference type="SAM" id="MobiDB-lite"/>
    </source>
</evidence>
<organism evidence="2 3">
    <name type="scientific">Paraphoma chrysanthemicola</name>
    <dbReference type="NCBI Taxonomy" id="798071"/>
    <lineage>
        <taxon>Eukaryota</taxon>
        <taxon>Fungi</taxon>
        <taxon>Dikarya</taxon>
        <taxon>Ascomycota</taxon>
        <taxon>Pezizomycotina</taxon>
        <taxon>Dothideomycetes</taxon>
        <taxon>Pleosporomycetidae</taxon>
        <taxon>Pleosporales</taxon>
        <taxon>Pleosporineae</taxon>
        <taxon>Phaeosphaeriaceae</taxon>
        <taxon>Paraphoma</taxon>
    </lineage>
</organism>
<name>A0A8K0VYE4_9PLEO</name>
<accession>A0A8K0VYE4</accession>
<dbReference type="EMBL" id="JAGMVJ010000009">
    <property type="protein sequence ID" value="KAH7087448.1"/>
    <property type="molecule type" value="Genomic_DNA"/>
</dbReference>
<evidence type="ECO:0000313" key="3">
    <source>
        <dbReference type="Proteomes" id="UP000813461"/>
    </source>
</evidence>
<feature type="compositionally biased region" description="Polar residues" evidence="1">
    <location>
        <begin position="11"/>
        <end position="25"/>
    </location>
</feature>
<dbReference type="AlphaFoldDB" id="A0A8K0VYE4"/>
<evidence type="ECO:0000313" key="2">
    <source>
        <dbReference type="EMBL" id="KAH7087448.1"/>
    </source>
</evidence>
<sequence length="344" mass="40449">MTGALKRDLLGNSTHPRYRQPINTPSPRAILNRAILNPEEFQHYQHSHTSAAMAQDSFRFLDLPTELSLHIYGFLINRTHFTSRMIDTRPSNPEFITFTRPDPIPPLHLTCKAILAEIIPLFTSKLERMSVDFKAPRLVLHPARYTVRNPRNPYKWCSMSSVYIDLFTQLRGLKDKEKPDASVISSHLPPLMDKDMARHESDIIAYIDYTRLHLAKFNVPMKSFREAGDELWERAARNEGPPKYPHREDDEDVVIKELGDRMKKEPNNKNINFQILVDFGKEKRNMVEILIIMRTVAVICSYWKMRAFVYTTGVEDKVIHFKDDDHWVRYEGHLDKKTWREEWF</sequence>
<feature type="region of interest" description="Disordered" evidence="1">
    <location>
        <begin position="1"/>
        <end position="25"/>
    </location>
</feature>
<protein>
    <submittedName>
        <fullName evidence="2">Uncharacterized protein</fullName>
    </submittedName>
</protein>
<gene>
    <name evidence="2" type="ORF">FB567DRAFT_548744</name>
</gene>